<reference evidence="2 3" key="1">
    <citation type="journal article" date="2024" name="Commun. Biol.">
        <title>Comparative genomic analysis of thermophilic fungi reveals convergent evolutionary adaptations and gene losses.</title>
        <authorList>
            <person name="Steindorff A.S."/>
            <person name="Aguilar-Pontes M.V."/>
            <person name="Robinson A.J."/>
            <person name="Andreopoulos B."/>
            <person name="LaButti K."/>
            <person name="Kuo A."/>
            <person name="Mondo S."/>
            <person name="Riley R."/>
            <person name="Otillar R."/>
            <person name="Haridas S."/>
            <person name="Lipzen A."/>
            <person name="Grimwood J."/>
            <person name="Schmutz J."/>
            <person name="Clum A."/>
            <person name="Reid I.D."/>
            <person name="Moisan M.C."/>
            <person name="Butler G."/>
            <person name="Nguyen T.T.M."/>
            <person name="Dewar K."/>
            <person name="Conant G."/>
            <person name="Drula E."/>
            <person name="Henrissat B."/>
            <person name="Hansel C."/>
            <person name="Singer S."/>
            <person name="Hutchinson M.I."/>
            <person name="de Vries R.P."/>
            <person name="Natvig D.O."/>
            <person name="Powell A.J."/>
            <person name="Tsang A."/>
            <person name="Grigoriev I.V."/>
        </authorList>
    </citation>
    <scope>NUCLEOTIDE SEQUENCE [LARGE SCALE GENOMIC DNA]</scope>
    <source>
        <strain evidence="2 3">CBS 494.80</strain>
    </source>
</reference>
<evidence type="ECO:0000313" key="2">
    <source>
        <dbReference type="EMBL" id="KAL2072508.1"/>
    </source>
</evidence>
<feature type="region of interest" description="Disordered" evidence="1">
    <location>
        <begin position="617"/>
        <end position="638"/>
    </location>
</feature>
<feature type="compositionally biased region" description="Low complexity" evidence="1">
    <location>
        <begin position="190"/>
        <end position="207"/>
    </location>
</feature>
<keyword evidence="3" id="KW-1185">Reference proteome</keyword>
<dbReference type="EMBL" id="JAZHXI010000004">
    <property type="protein sequence ID" value="KAL2072508.1"/>
    <property type="molecule type" value="Genomic_DNA"/>
</dbReference>
<name>A0ABR4CRW5_9HELO</name>
<gene>
    <name evidence="2" type="ORF">VTL71DRAFT_11851</name>
</gene>
<organism evidence="2 3">
    <name type="scientific">Oculimacula yallundae</name>
    <dbReference type="NCBI Taxonomy" id="86028"/>
    <lineage>
        <taxon>Eukaryota</taxon>
        <taxon>Fungi</taxon>
        <taxon>Dikarya</taxon>
        <taxon>Ascomycota</taxon>
        <taxon>Pezizomycotina</taxon>
        <taxon>Leotiomycetes</taxon>
        <taxon>Helotiales</taxon>
        <taxon>Ploettnerulaceae</taxon>
        <taxon>Oculimacula</taxon>
    </lineage>
</organism>
<feature type="compositionally biased region" description="Pro residues" evidence="1">
    <location>
        <begin position="353"/>
        <end position="370"/>
    </location>
</feature>
<protein>
    <submittedName>
        <fullName evidence="2">Uncharacterized protein</fullName>
    </submittedName>
</protein>
<feature type="region of interest" description="Disordered" evidence="1">
    <location>
        <begin position="335"/>
        <end position="602"/>
    </location>
</feature>
<feature type="compositionally biased region" description="Polar residues" evidence="1">
    <location>
        <begin position="77"/>
        <end position="88"/>
    </location>
</feature>
<feature type="compositionally biased region" description="Pro residues" evidence="1">
    <location>
        <begin position="302"/>
        <end position="312"/>
    </location>
</feature>
<evidence type="ECO:0000313" key="3">
    <source>
        <dbReference type="Proteomes" id="UP001595075"/>
    </source>
</evidence>
<accession>A0ABR4CRW5</accession>
<feature type="region of interest" description="Disordered" evidence="1">
    <location>
        <begin position="1"/>
        <end position="207"/>
    </location>
</feature>
<dbReference type="Proteomes" id="UP001595075">
    <property type="component" value="Unassembled WGS sequence"/>
</dbReference>
<feature type="region of interest" description="Disordered" evidence="1">
    <location>
        <begin position="242"/>
        <end position="321"/>
    </location>
</feature>
<proteinExistence type="predicted"/>
<feature type="compositionally biased region" description="Polar residues" evidence="1">
    <location>
        <begin position="57"/>
        <end position="69"/>
    </location>
</feature>
<sequence length="663" mass="72032">MDTTRVPFRPFSFNPDESPSTGTMESIAPSVDQPTPRFAASYEIRDKPIVPNRNPRRSQLWNDSSTPTRETGIPETPESSSQITGSSKPQRTPPPRSPTFQTPPRSPALQTPPSPRSPAFQMPPAPRSPAFQSPPSPRSAAFRLQSSSPTPPMTKSSKKILQLTGFDPRFERALPLDHQQLSPTHPARPPISHSPIRSISSNSSGSFYSQAEAGFEYEQAGSIKDSKASVAQSSHDEGELLTSSIYNISEHGSKSSNVSKTNIKRKLKDEQALPRPSVEIIPQAQSQPKEEEEAEEASNSPPQVPASLPIPRPSNEITSLPEILAQENLRYSNGFEKDTASSYKHSIPTTPSLIPPPLTIQPKPSNPFPYTPTSTSPNPKPRTKERTKPQHITLPSKPRKQSLFRSAKDTLEWGIYDSGSSSNATSSRSPSKSKHLTTPVSPMFSMASDHLSLSPPLGSSSSPAPQSPLTPKSRRIRFGSTSKHPLKSPFPFPLPFRSQTSTSTPQVRDISDSSGPIAEVDEDEEAADTMPSPSTARSFTRRISSTLKNLSPTSPSSPSSPSTKTGKKGKRSHPPSSKKFVITNAARRADGPATPMPLKSPFLEGVMRGKEALGRVGKSVVGTGTGLSKEEKREVRRRESLKKRIVVVGITDQSPDGRVSEWL</sequence>
<feature type="compositionally biased region" description="Polar residues" evidence="1">
    <location>
        <begin position="531"/>
        <end position="543"/>
    </location>
</feature>
<feature type="compositionally biased region" description="Basic and acidic residues" evidence="1">
    <location>
        <begin position="628"/>
        <end position="638"/>
    </location>
</feature>
<feature type="compositionally biased region" description="Low complexity" evidence="1">
    <location>
        <begin position="544"/>
        <end position="564"/>
    </location>
</feature>
<feature type="compositionally biased region" description="Polar residues" evidence="1">
    <location>
        <begin position="497"/>
        <end position="506"/>
    </location>
</feature>
<evidence type="ECO:0000256" key="1">
    <source>
        <dbReference type="SAM" id="MobiDB-lite"/>
    </source>
</evidence>
<feature type="compositionally biased region" description="Pro residues" evidence="1">
    <location>
        <begin position="104"/>
        <end position="137"/>
    </location>
</feature>
<feature type="compositionally biased region" description="Low complexity" evidence="1">
    <location>
        <begin position="448"/>
        <end position="471"/>
    </location>
</feature>
<feature type="compositionally biased region" description="Low complexity" evidence="1">
    <location>
        <begin position="418"/>
        <end position="430"/>
    </location>
</feature>
<feature type="compositionally biased region" description="Polar residues" evidence="1">
    <location>
        <begin position="15"/>
        <end position="24"/>
    </location>
</feature>
<comment type="caution">
    <text evidence="2">The sequence shown here is derived from an EMBL/GenBank/DDBJ whole genome shotgun (WGS) entry which is preliminary data.</text>
</comment>